<dbReference type="STRING" id="985054.SAMN05444358_1011433"/>
<dbReference type="InterPro" id="IPR005184">
    <property type="entry name" value="DUF306_Meta_HslJ"/>
</dbReference>
<keyword evidence="3" id="KW-0449">Lipoprotein</keyword>
<dbReference type="InterPro" id="IPR039366">
    <property type="entry name" value="Pilotin"/>
</dbReference>
<evidence type="ECO:0000313" key="4">
    <source>
        <dbReference type="Proteomes" id="UP000183400"/>
    </source>
</evidence>
<name>A0A1H2VDQ3_9RHOB</name>
<feature type="domain" description="DUF306" evidence="2">
    <location>
        <begin position="137"/>
        <end position="244"/>
    </location>
</feature>
<dbReference type="Proteomes" id="UP000183400">
    <property type="component" value="Unassembled WGS sequence"/>
</dbReference>
<reference evidence="4" key="1">
    <citation type="submission" date="2016-10" db="EMBL/GenBank/DDBJ databases">
        <authorList>
            <person name="Varghese N."/>
            <person name="Submissions S."/>
        </authorList>
    </citation>
    <scope>NUCLEOTIDE SEQUENCE [LARGE SCALE GENOMIC DNA]</scope>
    <source>
        <strain evidence="4">DSM 27839</strain>
    </source>
</reference>
<gene>
    <name evidence="3" type="ORF">SAMN05444358_1011433</name>
</gene>
<dbReference type="RefSeq" id="WP_074736469.1">
    <property type="nucleotide sequence ID" value="NZ_FNNP01000001.1"/>
</dbReference>
<evidence type="ECO:0000259" key="2">
    <source>
        <dbReference type="Pfam" id="PF03724"/>
    </source>
</evidence>
<keyword evidence="1" id="KW-0732">Signal</keyword>
<protein>
    <submittedName>
        <fullName evidence="3">Putative lipoprotein</fullName>
    </submittedName>
</protein>
<feature type="signal peptide" evidence="1">
    <location>
        <begin position="1"/>
        <end position="26"/>
    </location>
</feature>
<dbReference type="PANTHER" id="PTHR38013:SF1">
    <property type="entry name" value="GLYCOPROTEIN_POLYSACCHARIDE METABOLISM"/>
    <property type="match status" value="1"/>
</dbReference>
<accession>A0A1H2VDQ3</accession>
<dbReference type="EMBL" id="FNNP01000001">
    <property type="protein sequence ID" value="SDW66054.1"/>
    <property type="molecule type" value="Genomic_DNA"/>
</dbReference>
<organism evidence="3 4">
    <name type="scientific">Ruegeria halocynthiae</name>
    <dbReference type="NCBI Taxonomy" id="985054"/>
    <lineage>
        <taxon>Bacteria</taxon>
        <taxon>Pseudomonadati</taxon>
        <taxon>Pseudomonadota</taxon>
        <taxon>Alphaproteobacteria</taxon>
        <taxon>Rhodobacterales</taxon>
        <taxon>Roseobacteraceae</taxon>
        <taxon>Ruegeria</taxon>
    </lineage>
</organism>
<evidence type="ECO:0000256" key="1">
    <source>
        <dbReference type="SAM" id="SignalP"/>
    </source>
</evidence>
<evidence type="ECO:0000313" key="3">
    <source>
        <dbReference type="EMBL" id="SDW66054.1"/>
    </source>
</evidence>
<dbReference type="PANTHER" id="PTHR38013">
    <property type="entry name" value="GLYCOPROTEIN/POLYSACCHARIDE METABOLISM"/>
    <property type="match status" value="1"/>
</dbReference>
<dbReference type="Pfam" id="PF03724">
    <property type="entry name" value="META"/>
    <property type="match status" value="1"/>
</dbReference>
<dbReference type="InterPro" id="IPR038670">
    <property type="entry name" value="HslJ-like_sf"/>
</dbReference>
<sequence length="248" mass="26087">MPFPKLGQAIVAGAVVLALLGSQSHAGSVTGTATYRERIALPPDATLYVELQDISRADAAAVTLAAQRYALGGVPSEFELSFDDALIREGMTYTVQGSIYRGDELLFTTDTIHPVLTNGEGNSADLVLVQARSQSAEALDGTEWTAIGIDGEVLDTKRPPQLSFAQGGAFGGTGGCNRFSGQVDINGNSLQFPDNMAATLMACPPELEEVEDRFLAALQSVTTYAIAGDSMVLLDAAGEPVLKFVRTQ</sequence>
<keyword evidence="4" id="KW-1185">Reference proteome</keyword>
<dbReference type="Gene3D" id="2.40.128.270">
    <property type="match status" value="1"/>
</dbReference>
<dbReference type="Pfam" id="PF09619">
    <property type="entry name" value="YscW"/>
    <property type="match status" value="1"/>
</dbReference>
<feature type="chain" id="PRO_5010292581" evidence="1">
    <location>
        <begin position="27"/>
        <end position="248"/>
    </location>
</feature>
<dbReference type="OrthoDB" id="9809132at2"/>
<dbReference type="AlphaFoldDB" id="A0A1H2VDQ3"/>
<proteinExistence type="predicted"/>
<dbReference type="InterPro" id="IPR053196">
    <property type="entry name" value="Lipoprotein_YbaY-like"/>
</dbReference>